<keyword evidence="2" id="KW-0812">Transmembrane</keyword>
<dbReference type="AlphaFoldDB" id="A0A0G3GU69"/>
<keyword evidence="2" id="KW-1133">Transmembrane helix</keyword>
<feature type="region of interest" description="Disordered" evidence="1">
    <location>
        <begin position="216"/>
        <end position="273"/>
    </location>
</feature>
<feature type="transmembrane region" description="Helical" evidence="2">
    <location>
        <begin position="492"/>
        <end position="514"/>
    </location>
</feature>
<evidence type="ECO:0000256" key="2">
    <source>
        <dbReference type="SAM" id="Phobius"/>
    </source>
</evidence>
<dbReference type="Proteomes" id="UP000035368">
    <property type="component" value="Chromosome"/>
</dbReference>
<dbReference type="NCBIfam" id="TIGR03769">
    <property type="entry name" value="P_ac_wall_RPT"/>
    <property type="match status" value="2"/>
</dbReference>
<dbReference type="NCBIfam" id="NF038134">
    <property type="entry name" value="choice_anch_M"/>
    <property type="match status" value="2"/>
</dbReference>
<gene>
    <name evidence="4" type="primary">sapD</name>
    <name evidence="4" type="ORF">CEPID_11330</name>
</gene>
<dbReference type="KEGG" id="cei:CEPID_11330"/>
<dbReference type="EMBL" id="CP011541">
    <property type="protein sequence ID" value="AKK04095.1"/>
    <property type="molecule type" value="Genomic_DNA"/>
</dbReference>
<dbReference type="NCBIfam" id="TIGR01167">
    <property type="entry name" value="LPXTG_anchor"/>
    <property type="match status" value="1"/>
</dbReference>
<feature type="signal peptide" evidence="3">
    <location>
        <begin position="1"/>
        <end position="31"/>
    </location>
</feature>
<dbReference type="NCBIfam" id="TIGR03773">
    <property type="entry name" value="anch_rpt_wall"/>
    <property type="match status" value="1"/>
</dbReference>
<keyword evidence="5" id="KW-1185">Reference proteome</keyword>
<keyword evidence="2" id="KW-0472">Membrane</keyword>
<dbReference type="InterPro" id="IPR022395">
    <property type="entry name" value="CHP03773_ABC_transptr-like"/>
</dbReference>
<sequence length="520" mass="53721">MLLHRARTHGALLTILLILCAWAWIPPVAHAQQLTLNDGHVDAFHVTVEGGELSLNLQEDVTGSHVQHAAEDVVLGVSDQAYTDATTQVPEIGAPTYFLPQTQQQGILWPGWDTQEVRNGGYSTVQLHFLSVSGPGSVYVFEQSGLGGTSAVTDDGELTLATGSVITQEMPAHRHANWAFSAPGTYRMQVQATADGAASNTATYTWVVGEGTVAEDADASAPDVTPAAPGAGPAGTTDETSDPVSGSTGSSSGTTRYAANAQSGAPATQSKECTKLIPRIKDDRQSPASWIDPASISFALTDAARTSLPQALGPIPAGDAYMIGATQVSGVPWLGVNTMHPSLLKHTTGDVTWEITGFDGPGSLYVFTQGSLGQVIGEEWFRGQGGVAEGTTVVKRNSHVHPNWVFSGPGTYHVQLTQSSQLSDGTPVSGTATLTFEVGTGAGDANDGHFDFGSEIAQGACGEVANPGGAGTRTVAAKSQGGKLPNTGSSVLTLPIAILGLGVLSLGAGLIFTARKARWI</sequence>
<accession>A0A0G3GU69</accession>
<keyword evidence="3" id="KW-0732">Signal</keyword>
<dbReference type="PATRIC" id="fig|1050174.4.peg.2287"/>
<proteinExistence type="predicted"/>
<name>A0A0G3GU69_9CORY</name>
<evidence type="ECO:0000256" key="1">
    <source>
        <dbReference type="SAM" id="MobiDB-lite"/>
    </source>
</evidence>
<dbReference type="RefSeq" id="WP_052843547.1">
    <property type="nucleotide sequence ID" value="NZ_CP011541.1"/>
</dbReference>
<feature type="chain" id="PRO_5005184511" evidence="3">
    <location>
        <begin position="32"/>
        <end position="520"/>
    </location>
</feature>
<dbReference type="OrthoDB" id="4424311at2"/>
<evidence type="ECO:0000313" key="4">
    <source>
        <dbReference type="EMBL" id="AKK04095.1"/>
    </source>
</evidence>
<dbReference type="InterPro" id="IPR022435">
    <property type="entry name" value="Surface-anchored_actinobac"/>
</dbReference>
<evidence type="ECO:0000256" key="3">
    <source>
        <dbReference type="SAM" id="SignalP"/>
    </source>
</evidence>
<dbReference type="STRING" id="1050174.CEPID_11330"/>
<feature type="compositionally biased region" description="Polar residues" evidence="1">
    <location>
        <begin position="260"/>
        <end position="271"/>
    </location>
</feature>
<feature type="compositionally biased region" description="Low complexity" evidence="1">
    <location>
        <begin position="225"/>
        <end position="237"/>
    </location>
</feature>
<feature type="compositionally biased region" description="Low complexity" evidence="1">
    <location>
        <begin position="245"/>
        <end position="255"/>
    </location>
</feature>
<reference evidence="4 5" key="1">
    <citation type="submission" date="2015-05" db="EMBL/GenBank/DDBJ databases">
        <title>Complete genome sequence of Corynebacterium epidermidicanis DSM 45586, isolated from the skin of a dog suffering from pruritus.</title>
        <authorList>
            <person name="Ruckert C."/>
            <person name="Albersmeier A."/>
            <person name="Winkler A."/>
            <person name="Tauch A."/>
        </authorList>
    </citation>
    <scope>NUCLEOTIDE SEQUENCE [LARGE SCALE GENOMIC DNA]</scope>
    <source>
        <strain evidence="4 5">DSM 45586</strain>
    </source>
</reference>
<protein>
    <submittedName>
        <fullName evidence="4">Putative ABC transporter-associated repeat protein</fullName>
    </submittedName>
</protein>
<evidence type="ECO:0000313" key="5">
    <source>
        <dbReference type="Proteomes" id="UP000035368"/>
    </source>
</evidence>
<organism evidence="4 5">
    <name type="scientific">Corynebacterium epidermidicanis</name>
    <dbReference type="NCBI Taxonomy" id="1050174"/>
    <lineage>
        <taxon>Bacteria</taxon>
        <taxon>Bacillati</taxon>
        <taxon>Actinomycetota</taxon>
        <taxon>Actinomycetes</taxon>
        <taxon>Mycobacteriales</taxon>
        <taxon>Corynebacteriaceae</taxon>
        <taxon>Corynebacterium</taxon>
    </lineage>
</organism>